<evidence type="ECO:0000256" key="3">
    <source>
        <dbReference type="ARBA" id="ARBA00022475"/>
    </source>
</evidence>
<keyword evidence="6" id="KW-0391">Immunity</keyword>
<proteinExistence type="predicted"/>
<evidence type="ECO:0000256" key="5">
    <source>
        <dbReference type="ARBA" id="ARBA00022729"/>
    </source>
</evidence>
<evidence type="ECO:0000256" key="15">
    <source>
        <dbReference type="SAM" id="MobiDB-lite"/>
    </source>
</evidence>
<name>A0ABM3X3F5_ERIEU</name>
<dbReference type="InterPro" id="IPR015468">
    <property type="entry name" value="CD8_asu"/>
</dbReference>
<keyword evidence="12" id="KW-0325">Glycoprotein</keyword>
<feature type="signal peptide" evidence="17">
    <location>
        <begin position="1"/>
        <end position="21"/>
    </location>
</feature>
<organism evidence="19 20">
    <name type="scientific">Erinaceus europaeus</name>
    <name type="common">Western European hedgehog</name>
    <dbReference type="NCBI Taxonomy" id="9365"/>
    <lineage>
        <taxon>Eukaryota</taxon>
        <taxon>Metazoa</taxon>
        <taxon>Chordata</taxon>
        <taxon>Craniata</taxon>
        <taxon>Vertebrata</taxon>
        <taxon>Euteleostomi</taxon>
        <taxon>Mammalia</taxon>
        <taxon>Eutheria</taxon>
        <taxon>Laurasiatheria</taxon>
        <taxon>Eulipotyphla</taxon>
        <taxon>Erinaceidae</taxon>
        <taxon>Erinaceinae</taxon>
        <taxon>Erinaceus</taxon>
    </lineage>
</organism>
<evidence type="ECO:0000256" key="11">
    <source>
        <dbReference type="ARBA" id="ARBA00023157"/>
    </source>
</evidence>
<dbReference type="InterPro" id="IPR007110">
    <property type="entry name" value="Ig-like_dom"/>
</dbReference>
<gene>
    <name evidence="20" type="primary">CD8A</name>
</gene>
<dbReference type="SMART" id="SM00409">
    <property type="entry name" value="IG"/>
    <property type="match status" value="1"/>
</dbReference>
<dbReference type="Proteomes" id="UP001652624">
    <property type="component" value="Chromosome 3"/>
</dbReference>
<evidence type="ECO:0000256" key="10">
    <source>
        <dbReference type="ARBA" id="ARBA00023139"/>
    </source>
</evidence>
<keyword evidence="5 17" id="KW-0732">Signal</keyword>
<evidence type="ECO:0000256" key="14">
    <source>
        <dbReference type="ARBA" id="ARBA00023319"/>
    </source>
</evidence>
<dbReference type="Gene3D" id="2.60.40.10">
    <property type="entry name" value="Immunoglobulins"/>
    <property type="match status" value="1"/>
</dbReference>
<evidence type="ECO:0000256" key="4">
    <source>
        <dbReference type="ARBA" id="ARBA00022692"/>
    </source>
</evidence>
<dbReference type="InterPro" id="IPR013783">
    <property type="entry name" value="Ig-like_fold"/>
</dbReference>
<evidence type="ECO:0000256" key="9">
    <source>
        <dbReference type="ARBA" id="ARBA00023136"/>
    </source>
</evidence>
<reference evidence="20" key="1">
    <citation type="submission" date="2025-08" db="UniProtKB">
        <authorList>
            <consortium name="RefSeq"/>
        </authorList>
    </citation>
    <scope>IDENTIFICATION</scope>
</reference>
<accession>A0ABM3X3F5</accession>
<dbReference type="InterPro" id="IPR003599">
    <property type="entry name" value="Ig_sub"/>
</dbReference>
<evidence type="ECO:0000256" key="2">
    <source>
        <dbReference type="ARBA" id="ARBA00021525"/>
    </source>
</evidence>
<keyword evidence="8" id="KW-1064">Adaptive immunity</keyword>
<keyword evidence="13" id="KW-0449">Lipoprotein</keyword>
<evidence type="ECO:0000256" key="7">
    <source>
        <dbReference type="ARBA" id="ARBA00022989"/>
    </source>
</evidence>
<dbReference type="PANTHER" id="PTHR10441:SF2">
    <property type="entry name" value="T-CELL SURFACE GLYCOPROTEIN CD8 ALPHA CHAIN"/>
    <property type="match status" value="1"/>
</dbReference>
<feature type="transmembrane region" description="Helical" evidence="16">
    <location>
        <begin position="187"/>
        <end position="210"/>
    </location>
</feature>
<feature type="region of interest" description="Disordered" evidence="15">
    <location>
        <begin position="143"/>
        <end position="163"/>
    </location>
</feature>
<evidence type="ECO:0000259" key="18">
    <source>
        <dbReference type="PROSITE" id="PS50835"/>
    </source>
</evidence>
<dbReference type="SUPFAM" id="SSF48726">
    <property type="entry name" value="Immunoglobulin"/>
    <property type="match status" value="1"/>
</dbReference>
<dbReference type="RefSeq" id="XP_060043355.1">
    <property type="nucleotide sequence ID" value="XM_060187372.1"/>
</dbReference>
<evidence type="ECO:0000256" key="12">
    <source>
        <dbReference type="ARBA" id="ARBA00023180"/>
    </source>
</evidence>
<dbReference type="InterPro" id="IPR036179">
    <property type="entry name" value="Ig-like_dom_sf"/>
</dbReference>
<keyword evidence="7 16" id="KW-1133">Transmembrane helix</keyword>
<keyword evidence="4 16" id="KW-0812">Transmembrane</keyword>
<dbReference type="InterPro" id="IPR013106">
    <property type="entry name" value="Ig_V-set"/>
</dbReference>
<keyword evidence="14" id="KW-0393">Immunoglobulin domain</keyword>
<keyword evidence="11" id="KW-1015">Disulfide bond</keyword>
<feature type="chain" id="PRO_5047473661" description="T-cell surface glycoprotein CD8 alpha chain" evidence="17">
    <location>
        <begin position="22"/>
        <end position="242"/>
    </location>
</feature>
<evidence type="ECO:0000256" key="6">
    <source>
        <dbReference type="ARBA" id="ARBA00022859"/>
    </source>
</evidence>
<evidence type="ECO:0000256" key="13">
    <source>
        <dbReference type="ARBA" id="ARBA00023288"/>
    </source>
</evidence>
<evidence type="ECO:0000256" key="17">
    <source>
        <dbReference type="SAM" id="SignalP"/>
    </source>
</evidence>
<keyword evidence="10" id="KW-0564">Palmitate</keyword>
<evidence type="ECO:0000256" key="16">
    <source>
        <dbReference type="SAM" id="Phobius"/>
    </source>
</evidence>
<dbReference type="SMART" id="SM00406">
    <property type="entry name" value="IGv"/>
    <property type="match status" value="1"/>
</dbReference>
<evidence type="ECO:0000256" key="1">
    <source>
        <dbReference type="ARBA" id="ARBA00004251"/>
    </source>
</evidence>
<protein>
    <recommendedName>
        <fullName evidence="2">T-cell surface glycoprotein CD8 alpha chain</fullName>
    </recommendedName>
</protein>
<sequence>MVPLVTALLLPLVLQLHPVASQVSGFRMWPKDGVTAQLGQQVTLRCEVLPRAQQGCSWLFQRPEPHSSPVFLMYIPSTTNTQAKMAEDLNPTQISGKKVSDTCFLTLHKFRKEEEGYYFCFVMNNYKIYFSPFVPVFTPAKPTTTPAPPPPTPAPTRAARPVTVRPEVCRPQTGRAETKGLNFSCDLYIWAPLAGTCGVLLLSVVILIIYNRKNQRRVCKCPRPQVRQAGKSNPSEIPLTRQ</sequence>
<dbReference type="Pfam" id="PF07686">
    <property type="entry name" value="V-set"/>
    <property type="match status" value="1"/>
</dbReference>
<feature type="domain" description="Ig-like" evidence="18">
    <location>
        <begin position="18"/>
        <end position="131"/>
    </location>
</feature>
<evidence type="ECO:0000313" key="20">
    <source>
        <dbReference type="RefSeq" id="XP_060043355.1"/>
    </source>
</evidence>
<dbReference type="PROSITE" id="PS50835">
    <property type="entry name" value="IG_LIKE"/>
    <property type="match status" value="1"/>
</dbReference>
<dbReference type="GeneID" id="103123262"/>
<comment type="subcellular location">
    <subcellularLocation>
        <location evidence="1">Cell membrane</location>
        <topology evidence="1">Single-pass type I membrane protein</topology>
    </subcellularLocation>
</comment>
<dbReference type="PANTHER" id="PTHR10441">
    <property type="entry name" value="CD8 ALPHA CHAIN"/>
    <property type="match status" value="1"/>
</dbReference>
<keyword evidence="3" id="KW-1003">Cell membrane</keyword>
<evidence type="ECO:0000313" key="19">
    <source>
        <dbReference type="Proteomes" id="UP001652624"/>
    </source>
</evidence>
<evidence type="ECO:0000256" key="8">
    <source>
        <dbReference type="ARBA" id="ARBA00023130"/>
    </source>
</evidence>
<keyword evidence="9 16" id="KW-0472">Membrane</keyword>
<keyword evidence="19" id="KW-1185">Reference proteome</keyword>
<feature type="compositionally biased region" description="Pro residues" evidence="15">
    <location>
        <begin position="145"/>
        <end position="154"/>
    </location>
</feature>